<evidence type="ECO:0000313" key="8">
    <source>
        <dbReference type="EMBL" id="ACH39617.1"/>
    </source>
</evidence>
<evidence type="ECO:0000313" key="9">
    <source>
        <dbReference type="Proteomes" id="UP000008825"/>
    </source>
</evidence>
<evidence type="ECO:0000256" key="4">
    <source>
        <dbReference type="ARBA" id="ARBA00022833"/>
    </source>
</evidence>
<sequence length="265" mass="29269">MKRTSVWALLVTMFTLSGCGFVGSKVARFTTDFEVLPSDNRILYERGAEALAEEAARQLPQMMKAVESRQFGRFKEPVKVYAFAGTKSFARYAGVPEVVKGAGLGSEVYLSGQLLGKMNEVRGMLGHELSHVQMSQALGTMTYNRSLPRWFREGLAIYVADGGGATSVNEAEAKEQFLRGIHFTPETEGALLNLTLPGSKGLEPRIFYRQSGMLVQYMAGRYPTQFETLVKGLQEGKPFEAEFAAAFNVKVYEMLQTFIGTLRAA</sequence>
<dbReference type="Pfam" id="PF01435">
    <property type="entry name" value="Peptidase_M48"/>
    <property type="match status" value="1"/>
</dbReference>
<comment type="similarity">
    <text evidence="6">Belongs to the peptidase M48 family.</text>
</comment>
<keyword evidence="4 6" id="KW-0862">Zinc</keyword>
<dbReference type="GO" id="GO:0046872">
    <property type="term" value="F:metal ion binding"/>
    <property type="evidence" value="ECO:0007669"/>
    <property type="project" value="UniProtKB-KW"/>
</dbReference>
<dbReference type="EMBL" id="CP001124">
    <property type="protein sequence ID" value="ACH39617.1"/>
    <property type="molecule type" value="Genomic_DNA"/>
</dbReference>
<keyword evidence="8" id="KW-0449">Lipoprotein</keyword>
<dbReference type="GO" id="GO:0004222">
    <property type="term" value="F:metalloendopeptidase activity"/>
    <property type="evidence" value="ECO:0007669"/>
    <property type="project" value="InterPro"/>
</dbReference>
<reference evidence="8 9" key="1">
    <citation type="submission" date="2008-07" db="EMBL/GenBank/DDBJ databases">
        <title>Complete sequence of Geobacter bemidjiensis BEM.</title>
        <authorList>
            <consortium name="US DOE Joint Genome Institute"/>
            <person name="Lucas S."/>
            <person name="Copeland A."/>
            <person name="Lapidus A."/>
            <person name="Glavina del Rio T."/>
            <person name="Dalin E."/>
            <person name="Tice H."/>
            <person name="Bruce D."/>
            <person name="Goodwin L."/>
            <person name="Pitluck S."/>
            <person name="Kiss H."/>
            <person name="Brettin T."/>
            <person name="Detter J.C."/>
            <person name="Han C."/>
            <person name="Kuske C.R."/>
            <person name="Schmutz J."/>
            <person name="Larimer F."/>
            <person name="Land M."/>
            <person name="Hauser L."/>
            <person name="Kyrpides N."/>
            <person name="Lykidis A."/>
            <person name="Lovley D."/>
            <person name="Richardson P."/>
        </authorList>
    </citation>
    <scope>NUCLEOTIDE SEQUENCE [LARGE SCALE GENOMIC DNA]</scope>
    <source>
        <strain evidence="9">ATCC BAA-1014 / DSM 16622 / JCM 12645 / Bem</strain>
    </source>
</reference>
<evidence type="ECO:0000256" key="3">
    <source>
        <dbReference type="ARBA" id="ARBA00022801"/>
    </source>
</evidence>
<gene>
    <name evidence="8" type="ordered locus">Gbem_2609</name>
</gene>
<evidence type="ECO:0000256" key="2">
    <source>
        <dbReference type="ARBA" id="ARBA00022723"/>
    </source>
</evidence>
<keyword evidence="9" id="KW-1185">Reference proteome</keyword>
<name>B5EH81_CITBB</name>
<feature type="domain" description="Peptidase M48" evidence="7">
    <location>
        <begin position="100"/>
        <end position="143"/>
    </location>
</feature>
<dbReference type="PROSITE" id="PS51257">
    <property type="entry name" value="PROKAR_LIPOPROTEIN"/>
    <property type="match status" value="1"/>
</dbReference>
<dbReference type="eggNOG" id="COG0501">
    <property type="taxonomic scope" value="Bacteria"/>
</dbReference>
<dbReference type="InterPro" id="IPR001915">
    <property type="entry name" value="Peptidase_M48"/>
</dbReference>
<proteinExistence type="inferred from homology"/>
<keyword evidence="5 6" id="KW-0482">Metalloprotease</keyword>
<dbReference type="KEGG" id="gbm:Gbem_2609"/>
<reference evidence="8 9" key="2">
    <citation type="journal article" date="2010" name="BMC Genomics">
        <title>The genome of Geobacter bemidjiensis, exemplar for the subsurface clade of Geobacter species that predominate in Fe(III)-reducing subsurface environments.</title>
        <authorList>
            <person name="Aklujkar M."/>
            <person name="Young N.D."/>
            <person name="Holmes D."/>
            <person name="Chavan M."/>
            <person name="Risso C."/>
            <person name="Kiss H.E."/>
            <person name="Han C.S."/>
            <person name="Land M.L."/>
            <person name="Lovley D.R."/>
        </authorList>
    </citation>
    <scope>NUCLEOTIDE SEQUENCE [LARGE SCALE GENOMIC DNA]</scope>
    <source>
        <strain evidence="9">ATCC BAA-1014 / DSM 16622 / JCM 12645 / Bem</strain>
    </source>
</reference>
<dbReference type="OrthoDB" id="5432229at2"/>
<dbReference type="GO" id="GO:0006508">
    <property type="term" value="P:proteolysis"/>
    <property type="evidence" value="ECO:0007669"/>
    <property type="project" value="UniProtKB-KW"/>
</dbReference>
<dbReference type="AlphaFoldDB" id="B5EH81"/>
<evidence type="ECO:0000259" key="7">
    <source>
        <dbReference type="Pfam" id="PF01435"/>
    </source>
</evidence>
<protein>
    <submittedName>
        <fullName evidence="8">Lipoprotein, putative</fullName>
    </submittedName>
</protein>
<dbReference type="STRING" id="404380.Gbem_2609"/>
<keyword evidence="1 6" id="KW-0645">Protease</keyword>
<evidence type="ECO:0000256" key="1">
    <source>
        <dbReference type="ARBA" id="ARBA00022670"/>
    </source>
</evidence>
<dbReference type="HOGENOM" id="CLU_986129_0_0_7"/>
<keyword evidence="3 6" id="KW-0378">Hydrolase</keyword>
<evidence type="ECO:0000256" key="5">
    <source>
        <dbReference type="ARBA" id="ARBA00023049"/>
    </source>
</evidence>
<evidence type="ECO:0000256" key="6">
    <source>
        <dbReference type="RuleBase" id="RU003983"/>
    </source>
</evidence>
<accession>B5EH81</accession>
<organism evidence="8 9">
    <name type="scientific">Citrifermentans bemidjiense (strain ATCC BAA-1014 / DSM 16622 / JCM 12645 / Bem)</name>
    <name type="common">Geobacter bemidjiensis</name>
    <dbReference type="NCBI Taxonomy" id="404380"/>
    <lineage>
        <taxon>Bacteria</taxon>
        <taxon>Pseudomonadati</taxon>
        <taxon>Thermodesulfobacteriota</taxon>
        <taxon>Desulfuromonadia</taxon>
        <taxon>Geobacterales</taxon>
        <taxon>Geobacteraceae</taxon>
        <taxon>Citrifermentans</taxon>
    </lineage>
</organism>
<keyword evidence="2" id="KW-0479">Metal-binding</keyword>
<comment type="cofactor">
    <cofactor evidence="6">
        <name>Zn(2+)</name>
        <dbReference type="ChEBI" id="CHEBI:29105"/>
    </cofactor>
    <text evidence="6">Binds 1 zinc ion per subunit.</text>
</comment>
<dbReference type="Proteomes" id="UP000008825">
    <property type="component" value="Chromosome"/>
</dbReference>
<dbReference type="RefSeq" id="WP_012531038.1">
    <property type="nucleotide sequence ID" value="NC_011146.1"/>
</dbReference>